<dbReference type="EMBL" id="AACB03000002">
    <property type="protein sequence ID" value="KAE8304544.1"/>
    <property type="molecule type" value="Genomic_DNA"/>
</dbReference>
<dbReference type="VEuPathDB" id="GiardiaDB:GL50803_27056"/>
<protein>
    <submittedName>
        <fullName evidence="1">Uncharacterized protein</fullName>
    </submittedName>
</protein>
<name>A8BUW9_GIAIC</name>
<sequence>MSTPSTLGEKASSRSAGICSLIAHVFRRHDMEKDLEDFVESPAGIALIVFVSLLLLATILVVIIVPIVCNRRQRQAASYQAMMTPSGVVRKSRHPVTARPGMGGPEFNTGQTQPPTVAPPTIEMKTTLWAQPSNPTVRGSGMSAGQTAALFPPAVTRAGS</sequence>
<dbReference type="OMA" id="VPIVCIR"/>
<evidence type="ECO:0000313" key="2">
    <source>
        <dbReference type="Proteomes" id="UP000001548"/>
    </source>
</evidence>
<comment type="caution">
    <text evidence="1">The sequence shown here is derived from an EMBL/GenBank/DDBJ whole genome shotgun (WGS) entry which is preliminary data.</text>
</comment>
<dbReference type="Proteomes" id="UP000001548">
    <property type="component" value="Unassembled WGS sequence"/>
</dbReference>
<dbReference type="RefSeq" id="XP_001704679.1">
    <property type="nucleotide sequence ID" value="XM_001704627.1"/>
</dbReference>
<organism evidence="1 2">
    <name type="scientific">Giardia intestinalis (strain ATCC 50803 / WB clone C6)</name>
    <name type="common">Giardia lamblia</name>
    <dbReference type="NCBI Taxonomy" id="184922"/>
    <lineage>
        <taxon>Eukaryota</taxon>
        <taxon>Metamonada</taxon>
        <taxon>Diplomonadida</taxon>
        <taxon>Hexamitidae</taxon>
        <taxon>Giardiinae</taxon>
        <taxon>Giardia</taxon>
    </lineage>
</organism>
<dbReference type="HOGENOM" id="CLU_1655495_0_0_1"/>
<evidence type="ECO:0000313" key="1">
    <source>
        <dbReference type="EMBL" id="KAE8304544.1"/>
    </source>
</evidence>
<proteinExistence type="predicted"/>
<gene>
    <name evidence="1" type="ORF">GL50803_0027056</name>
</gene>
<dbReference type="AlphaFoldDB" id="A8BUW9"/>
<keyword evidence="2" id="KW-1185">Reference proteome</keyword>
<dbReference type="KEGG" id="gla:GL50803_0027056"/>
<accession>A8BUW9</accession>
<dbReference type="GeneID" id="5697564"/>
<reference evidence="1 2" key="1">
    <citation type="journal article" date="2007" name="Science">
        <title>Genomic minimalism in the early diverging intestinal parasite Giardia lamblia.</title>
        <authorList>
            <person name="Morrison H.G."/>
            <person name="McArthur A.G."/>
            <person name="Gillin F.D."/>
            <person name="Aley S.B."/>
            <person name="Adam R.D."/>
            <person name="Olsen G.J."/>
            <person name="Best A.A."/>
            <person name="Cande W.Z."/>
            <person name="Chen F."/>
            <person name="Cipriano M.J."/>
            <person name="Davids B.J."/>
            <person name="Dawson S.C."/>
            <person name="Elmendorf H.G."/>
            <person name="Hehl A.B."/>
            <person name="Holder M.E."/>
            <person name="Huse S.M."/>
            <person name="Kim U.U."/>
            <person name="Lasek-Nesselquist E."/>
            <person name="Manning G."/>
            <person name="Nigam A."/>
            <person name="Nixon J.E."/>
            <person name="Palm D."/>
            <person name="Passamaneck N.E."/>
            <person name="Prabhu A."/>
            <person name="Reich C.I."/>
            <person name="Reiner D.S."/>
            <person name="Samuelson J."/>
            <person name="Svard S.G."/>
            <person name="Sogin M.L."/>
        </authorList>
    </citation>
    <scope>NUCLEOTIDE SEQUENCE [LARGE SCALE GENOMIC DNA]</scope>
    <source>
        <strain evidence="1 2">WB C6</strain>
    </source>
</reference>